<protein>
    <recommendedName>
        <fullName evidence="21">Branched-chain-amino-acid aminotransferase</fullName>
        <shortName evidence="21">BCAT</shortName>
        <ecNumber evidence="21">2.6.1.42</ecNumber>
    </recommendedName>
</protein>
<evidence type="ECO:0000256" key="19">
    <source>
        <dbReference type="RuleBase" id="RU004106"/>
    </source>
</evidence>
<dbReference type="SUPFAM" id="SSF56752">
    <property type="entry name" value="D-aminoacid aminotransferase-like PLP-dependent enzymes"/>
    <property type="match status" value="1"/>
</dbReference>
<evidence type="ECO:0000313" key="22">
    <source>
        <dbReference type="EMBL" id="MBA4724197.1"/>
    </source>
</evidence>
<evidence type="ECO:0000256" key="12">
    <source>
        <dbReference type="ARBA" id="ARBA00023304"/>
    </source>
</evidence>
<evidence type="ECO:0000313" key="23">
    <source>
        <dbReference type="Proteomes" id="UP000585327"/>
    </source>
</evidence>
<dbReference type="UniPathway" id="UPA00047">
    <property type="reaction ID" value="UER00058"/>
</dbReference>
<evidence type="ECO:0000256" key="3">
    <source>
        <dbReference type="ARBA" id="ARBA00004824"/>
    </source>
</evidence>
<comment type="function">
    <text evidence="2 21">Acts on leucine, isoleucine and valine.</text>
</comment>
<dbReference type="GO" id="GO:0005829">
    <property type="term" value="C:cytosol"/>
    <property type="evidence" value="ECO:0007669"/>
    <property type="project" value="TreeGrafter"/>
</dbReference>
<dbReference type="PANTHER" id="PTHR42743">
    <property type="entry name" value="AMINO-ACID AMINOTRANSFERASE"/>
    <property type="match status" value="1"/>
</dbReference>
<dbReference type="Proteomes" id="UP000585327">
    <property type="component" value="Unassembled WGS sequence"/>
</dbReference>
<dbReference type="InterPro" id="IPR001544">
    <property type="entry name" value="Aminotrans_IV"/>
</dbReference>
<evidence type="ECO:0000256" key="5">
    <source>
        <dbReference type="ARBA" id="ARBA00005072"/>
    </source>
</evidence>
<dbReference type="Gene3D" id="3.20.10.10">
    <property type="entry name" value="D-amino Acid Aminotransferase, subunit A, domain 2"/>
    <property type="match status" value="1"/>
</dbReference>
<comment type="catalytic activity">
    <reaction evidence="16 21">
        <text>L-leucine + 2-oxoglutarate = 4-methyl-2-oxopentanoate + L-glutamate</text>
        <dbReference type="Rhea" id="RHEA:18321"/>
        <dbReference type="ChEBI" id="CHEBI:16810"/>
        <dbReference type="ChEBI" id="CHEBI:17865"/>
        <dbReference type="ChEBI" id="CHEBI:29985"/>
        <dbReference type="ChEBI" id="CHEBI:57427"/>
        <dbReference type="EC" id="2.6.1.42"/>
    </reaction>
</comment>
<keyword evidence="12 21" id="KW-0100">Branched-chain amino acid biosynthesis</keyword>
<comment type="catalytic activity">
    <reaction evidence="15 21">
        <text>L-isoleucine + 2-oxoglutarate = (S)-3-methyl-2-oxopentanoate + L-glutamate</text>
        <dbReference type="Rhea" id="RHEA:24801"/>
        <dbReference type="ChEBI" id="CHEBI:16810"/>
        <dbReference type="ChEBI" id="CHEBI:29985"/>
        <dbReference type="ChEBI" id="CHEBI:35146"/>
        <dbReference type="ChEBI" id="CHEBI:58045"/>
        <dbReference type="EC" id="2.6.1.42"/>
    </reaction>
</comment>
<dbReference type="GO" id="GO:0004084">
    <property type="term" value="F:branched-chain-amino-acid transaminase activity"/>
    <property type="evidence" value="ECO:0007669"/>
    <property type="project" value="UniProtKB-EC"/>
</dbReference>
<keyword evidence="10 20" id="KW-0663">Pyridoxal phosphate</keyword>
<dbReference type="Pfam" id="PF01063">
    <property type="entry name" value="Aminotran_4"/>
    <property type="match status" value="1"/>
</dbReference>
<comment type="catalytic activity">
    <reaction evidence="14 21">
        <text>L-valine + 2-oxoglutarate = 3-methyl-2-oxobutanoate + L-glutamate</text>
        <dbReference type="Rhea" id="RHEA:24813"/>
        <dbReference type="ChEBI" id="CHEBI:11851"/>
        <dbReference type="ChEBI" id="CHEBI:16810"/>
        <dbReference type="ChEBI" id="CHEBI:29985"/>
        <dbReference type="ChEBI" id="CHEBI:57762"/>
        <dbReference type="EC" id="2.6.1.42"/>
    </reaction>
</comment>
<keyword evidence="9 21" id="KW-0808">Transferase</keyword>
<dbReference type="GO" id="GO:0009098">
    <property type="term" value="P:L-leucine biosynthetic process"/>
    <property type="evidence" value="ECO:0007669"/>
    <property type="project" value="UniProtKB-UniPathway"/>
</dbReference>
<dbReference type="GO" id="GO:0009097">
    <property type="term" value="P:isoleucine biosynthetic process"/>
    <property type="evidence" value="ECO:0007669"/>
    <property type="project" value="UniProtKB-UniPathway"/>
</dbReference>
<dbReference type="InterPro" id="IPR043131">
    <property type="entry name" value="BCAT-like_N"/>
</dbReference>
<dbReference type="EC" id="2.6.1.42" evidence="21"/>
<evidence type="ECO:0000256" key="8">
    <source>
        <dbReference type="ARBA" id="ARBA00022605"/>
    </source>
</evidence>
<keyword evidence="7 21" id="KW-0032">Aminotransferase</keyword>
<comment type="caution">
    <text evidence="22">The sequence shown here is derived from an EMBL/GenBank/DDBJ whole genome shotgun (WGS) entry which is preliminary data.</text>
</comment>
<comment type="pathway">
    <text evidence="13">Cofactor biosynthesis; tetrahydrofolate biosynthesis; 4-aminobenzoate from chorismate: step 2/2.</text>
</comment>
<comment type="pathway">
    <text evidence="5 21">Amino-acid biosynthesis; L-leucine biosynthesis; L-leucine from 3-methyl-2-oxobutanoate: step 4/4.</text>
</comment>
<dbReference type="InterPro" id="IPR050571">
    <property type="entry name" value="Class-IV_PLP-Dep_Aminotrnsfr"/>
</dbReference>
<dbReference type="GO" id="GO:0009099">
    <property type="term" value="P:L-valine biosynthetic process"/>
    <property type="evidence" value="ECO:0007669"/>
    <property type="project" value="UniProtKB-UniPathway"/>
</dbReference>
<dbReference type="InterPro" id="IPR036038">
    <property type="entry name" value="Aminotransferase-like"/>
</dbReference>
<dbReference type="GO" id="GO:0008696">
    <property type="term" value="F:4-amino-4-deoxychorismate lyase activity"/>
    <property type="evidence" value="ECO:0007669"/>
    <property type="project" value="UniProtKB-EC"/>
</dbReference>
<evidence type="ECO:0000256" key="10">
    <source>
        <dbReference type="ARBA" id="ARBA00022898"/>
    </source>
</evidence>
<evidence type="ECO:0000256" key="7">
    <source>
        <dbReference type="ARBA" id="ARBA00022576"/>
    </source>
</evidence>
<dbReference type="GO" id="GO:0006532">
    <property type="term" value="P:aspartate biosynthetic process"/>
    <property type="evidence" value="ECO:0007669"/>
    <property type="project" value="TreeGrafter"/>
</dbReference>
<dbReference type="Gene3D" id="3.30.470.10">
    <property type="match status" value="1"/>
</dbReference>
<dbReference type="UniPathway" id="UPA00049">
    <property type="reaction ID" value="UER00062"/>
</dbReference>
<sequence length="313" mass="35097">MFDNTDSKFIWKNGEFQKWDDSTVHLMSHTLNYGTGAFEGVRAYKTDKGPAIFRLEDHTQRLFDTAEKIDIKIPYTKAELNNVQKKIFVQNNLEEGYIRPIVYLGAESLGIRALDLSVNVAVAAWEWPSYMDPQAKKKGISIVKSSHEQYSNPLHSNNKIIGTYINSTMALHEALRKGADEALLMDKNGFISEGSGENIFIVKDGVICTPLTDHCLNGITRQSVITIAQDQGFEVIEKNLEYVDLVEADEAFFTGTAVEITPITKLDGKNIDSGKRGEITHQLQSIYGDVITGKSEKYNSWLSYADPSRDEKS</sequence>
<evidence type="ECO:0000256" key="14">
    <source>
        <dbReference type="ARBA" id="ARBA00048212"/>
    </source>
</evidence>
<keyword evidence="11" id="KW-0289">Folate biosynthesis</keyword>
<comment type="cofactor">
    <cofactor evidence="1 20">
        <name>pyridoxal 5'-phosphate</name>
        <dbReference type="ChEBI" id="CHEBI:597326"/>
    </cofactor>
</comment>
<reference evidence="22 23" key="1">
    <citation type="submission" date="2020-06" db="EMBL/GenBank/DDBJ databases">
        <title>Dysbiosis in marine aquaculture revealed through microbiome analysis: reverse ecology for environmental sustainability.</title>
        <authorList>
            <person name="Haro-Moreno J.M."/>
            <person name="Coutinho F.H."/>
            <person name="Zaragoza-Solas A."/>
            <person name="Picazo A."/>
            <person name="Almagro-Moreno S."/>
            <person name="Lopez-Perez M."/>
        </authorList>
    </citation>
    <scope>NUCLEOTIDE SEQUENCE [LARGE SCALE GENOMIC DNA]</scope>
    <source>
        <strain evidence="22">MCMED-G42</strain>
    </source>
</reference>
<dbReference type="UniPathway" id="UPA00048">
    <property type="reaction ID" value="UER00073"/>
</dbReference>
<gene>
    <name evidence="21" type="primary">ilvE</name>
    <name evidence="22" type="ORF">H2021_03155</name>
</gene>
<dbReference type="InterPro" id="IPR018300">
    <property type="entry name" value="Aminotrans_IV_CS"/>
</dbReference>
<dbReference type="NCBIfam" id="TIGR01122">
    <property type="entry name" value="ilvE_I"/>
    <property type="match status" value="1"/>
</dbReference>
<evidence type="ECO:0000256" key="11">
    <source>
        <dbReference type="ARBA" id="ARBA00022909"/>
    </source>
</evidence>
<accession>A0A838YH14</accession>
<evidence type="ECO:0000256" key="13">
    <source>
        <dbReference type="ARBA" id="ARBA00035633"/>
    </source>
</evidence>
<evidence type="ECO:0000256" key="15">
    <source>
        <dbReference type="ARBA" id="ARBA00048798"/>
    </source>
</evidence>
<comment type="function">
    <text evidence="18">Involved in the biosynthesis of p-aminobenzoate (PABA), a precursor of tetrahydrofolate. Converts 4-amino-4-deoxychorismate into 4-aminobenzoate (PABA) and pyruvate.</text>
</comment>
<dbReference type="NCBIfam" id="NF005146">
    <property type="entry name" value="PRK06606.1"/>
    <property type="match status" value="1"/>
</dbReference>
<dbReference type="AlphaFoldDB" id="A0A838YH14"/>
<proteinExistence type="inferred from homology"/>
<evidence type="ECO:0000256" key="16">
    <source>
        <dbReference type="ARBA" id="ARBA00049229"/>
    </source>
</evidence>
<evidence type="ECO:0000256" key="9">
    <source>
        <dbReference type="ARBA" id="ARBA00022679"/>
    </source>
</evidence>
<evidence type="ECO:0000256" key="21">
    <source>
        <dbReference type="RuleBase" id="RU364094"/>
    </source>
</evidence>
<dbReference type="EMBL" id="JACETM010000029">
    <property type="protein sequence ID" value="MBA4724197.1"/>
    <property type="molecule type" value="Genomic_DNA"/>
</dbReference>
<comment type="similarity">
    <text evidence="6 19">Belongs to the class-IV pyridoxal-phosphate-dependent aminotransferase family.</text>
</comment>
<evidence type="ECO:0000256" key="2">
    <source>
        <dbReference type="ARBA" id="ARBA00003109"/>
    </source>
</evidence>
<dbReference type="GO" id="GO:0046656">
    <property type="term" value="P:folic acid biosynthetic process"/>
    <property type="evidence" value="ECO:0007669"/>
    <property type="project" value="UniProtKB-KW"/>
</dbReference>
<keyword evidence="8 21" id="KW-0028">Amino-acid biosynthesis</keyword>
<name>A0A838YH14_9GAMM</name>
<dbReference type="FunFam" id="3.20.10.10:FF:000002">
    <property type="entry name" value="D-alanine aminotransferase"/>
    <property type="match status" value="1"/>
</dbReference>
<dbReference type="CDD" id="cd00449">
    <property type="entry name" value="PLPDE_IV"/>
    <property type="match status" value="1"/>
</dbReference>
<dbReference type="PANTHER" id="PTHR42743:SF11">
    <property type="entry name" value="AMINODEOXYCHORISMATE LYASE"/>
    <property type="match status" value="1"/>
</dbReference>
<evidence type="ECO:0000256" key="17">
    <source>
        <dbReference type="ARBA" id="ARBA00049529"/>
    </source>
</evidence>
<evidence type="ECO:0000256" key="1">
    <source>
        <dbReference type="ARBA" id="ARBA00001933"/>
    </source>
</evidence>
<dbReference type="InterPro" id="IPR005785">
    <property type="entry name" value="B_amino_transI"/>
</dbReference>
<dbReference type="InterPro" id="IPR043132">
    <property type="entry name" value="BCAT-like_C"/>
</dbReference>
<comment type="catalytic activity">
    <reaction evidence="17">
        <text>4-amino-4-deoxychorismate = 4-aminobenzoate + pyruvate + H(+)</text>
        <dbReference type="Rhea" id="RHEA:16201"/>
        <dbReference type="ChEBI" id="CHEBI:15361"/>
        <dbReference type="ChEBI" id="CHEBI:15378"/>
        <dbReference type="ChEBI" id="CHEBI:17836"/>
        <dbReference type="ChEBI" id="CHEBI:58406"/>
        <dbReference type="EC" id="4.1.3.38"/>
    </reaction>
</comment>
<organism evidence="22 23">
    <name type="scientific">SAR86 cluster bacterium</name>
    <dbReference type="NCBI Taxonomy" id="2030880"/>
    <lineage>
        <taxon>Bacteria</taxon>
        <taxon>Pseudomonadati</taxon>
        <taxon>Pseudomonadota</taxon>
        <taxon>Gammaproteobacteria</taxon>
        <taxon>SAR86 cluster</taxon>
    </lineage>
</organism>
<dbReference type="PROSITE" id="PS00770">
    <property type="entry name" value="AA_TRANSFER_CLASS_4"/>
    <property type="match status" value="1"/>
</dbReference>
<evidence type="ECO:0000256" key="18">
    <source>
        <dbReference type="ARBA" id="ARBA00054027"/>
    </source>
</evidence>
<evidence type="ECO:0000256" key="4">
    <source>
        <dbReference type="ARBA" id="ARBA00004931"/>
    </source>
</evidence>
<comment type="pathway">
    <text evidence="4 21">Amino-acid biosynthesis; L-valine biosynthesis; L-valine from pyruvate: step 4/4.</text>
</comment>
<evidence type="ECO:0000256" key="20">
    <source>
        <dbReference type="RuleBase" id="RU004516"/>
    </source>
</evidence>
<comment type="pathway">
    <text evidence="3 21">Amino-acid biosynthesis; L-isoleucine biosynthesis; L-isoleucine from 2-oxobutanoate: step 4/4.</text>
</comment>
<evidence type="ECO:0000256" key="6">
    <source>
        <dbReference type="ARBA" id="ARBA00009320"/>
    </source>
</evidence>